<protein>
    <submittedName>
        <fullName evidence="3">Uncharacterized protein</fullName>
    </submittedName>
</protein>
<comment type="caution">
    <text evidence="3">The sequence shown here is derived from an EMBL/GenBank/DDBJ whole genome shotgun (WGS) entry which is preliminary data.</text>
</comment>
<sequence length="555" mass="59619">MSDLRAPAAGSGFAITLPNTTLGTLTYNATNSAGFFNSSNLSLTESASLAASSRSFNSTHDGQFVSGLHHNLTHNLTLASNTTGLNQTEVNRTNNSPVALPSAPPAFVPVSTLFVNPASPDISAPTYTSNTTNDTPKPTKPESPAPFPATWPRYIVPSNTPTSPPENTTLISILFSNSLNWPWLVTNSNASSQVLVFMPALVSTALHIDPSQVVTQSLQAYQPTSFNANNEGSMLTIWLGYIPNQYVDELQAMLKAPQSAFYNQDNPIYTALGKTIDSSLPITTFSSQAHAAQQAAAVSASSDQSSPAADSGQKMAVIASVTSCGAAILAIGLFLVARQSKQNLKRGGAAFPGAGTGRNLRPFQLSPNHRLQISSPVIGTLRHSAGHSQYYGQGTRRQSEPLAQLQSFPSFPSLTAGMSVMAQHGGHGEMAQPEVRYEYGHARTTSNELPLGSQQNSHSRVRVDSRSSWWRFNPEDVVEDPEMQQHTDSMRYDTSRSASSSPPFRPKIGLRRSYGTVGIETHQRPTNRRLQITRGADGLVSGIGRPVMKENSLFF</sequence>
<feature type="region of interest" description="Disordered" evidence="1">
    <location>
        <begin position="121"/>
        <end position="147"/>
    </location>
</feature>
<accession>A0A9P6NLM7</accession>
<evidence type="ECO:0000313" key="4">
    <source>
        <dbReference type="Proteomes" id="UP000886653"/>
    </source>
</evidence>
<organism evidence="3 4">
    <name type="scientific">Cronartium quercuum f. sp. fusiforme G11</name>
    <dbReference type="NCBI Taxonomy" id="708437"/>
    <lineage>
        <taxon>Eukaryota</taxon>
        <taxon>Fungi</taxon>
        <taxon>Dikarya</taxon>
        <taxon>Basidiomycota</taxon>
        <taxon>Pucciniomycotina</taxon>
        <taxon>Pucciniomycetes</taxon>
        <taxon>Pucciniales</taxon>
        <taxon>Coleosporiaceae</taxon>
        <taxon>Cronartium</taxon>
    </lineage>
</organism>
<dbReference type="GO" id="GO:0030010">
    <property type="term" value="P:establishment of cell polarity"/>
    <property type="evidence" value="ECO:0007669"/>
    <property type="project" value="TreeGrafter"/>
</dbReference>
<evidence type="ECO:0000256" key="2">
    <source>
        <dbReference type="SAM" id="Phobius"/>
    </source>
</evidence>
<dbReference type="EMBL" id="MU167228">
    <property type="protein sequence ID" value="KAG0149355.1"/>
    <property type="molecule type" value="Genomic_DNA"/>
</dbReference>
<proteinExistence type="predicted"/>
<dbReference type="OrthoDB" id="3366093at2759"/>
<feature type="region of interest" description="Disordered" evidence="1">
    <location>
        <begin position="480"/>
        <end position="509"/>
    </location>
</feature>
<dbReference type="GO" id="GO:0005576">
    <property type="term" value="C:extracellular region"/>
    <property type="evidence" value="ECO:0007669"/>
    <property type="project" value="TreeGrafter"/>
</dbReference>
<gene>
    <name evidence="3" type="ORF">CROQUDRAFT_329228</name>
</gene>
<name>A0A9P6NLM7_9BASI</name>
<dbReference type="GO" id="GO:0005034">
    <property type="term" value="F:osmosensor activity"/>
    <property type="evidence" value="ECO:0007669"/>
    <property type="project" value="InterPro"/>
</dbReference>
<dbReference type="GO" id="GO:0030427">
    <property type="term" value="C:site of polarized growth"/>
    <property type="evidence" value="ECO:0007669"/>
    <property type="project" value="TreeGrafter"/>
</dbReference>
<dbReference type="GO" id="GO:0001402">
    <property type="term" value="P:signal transduction involved in filamentous growth"/>
    <property type="evidence" value="ECO:0007669"/>
    <property type="project" value="TreeGrafter"/>
</dbReference>
<dbReference type="PANTHER" id="PTHR35778:SF1">
    <property type="entry name" value="SIGNALING MUCIN HKR1-RELATED"/>
    <property type="match status" value="1"/>
</dbReference>
<keyword evidence="4" id="KW-1185">Reference proteome</keyword>
<dbReference type="AlphaFoldDB" id="A0A9P6NLM7"/>
<keyword evidence="2" id="KW-1133">Transmembrane helix</keyword>
<dbReference type="GO" id="GO:0007232">
    <property type="term" value="P:osmosensory signaling pathway via Sho1 osmosensor"/>
    <property type="evidence" value="ECO:0007669"/>
    <property type="project" value="InterPro"/>
</dbReference>
<dbReference type="PANTHER" id="PTHR35778">
    <property type="entry name" value="SIGNALING MUCIN HKR1-RELATED"/>
    <property type="match status" value="1"/>
</dbReference>
<evidence type="ECO:0000313" key="3">
    <source>
        <dbReference type="EMBL" id="KAG0149355.1"/>
    </source>
</evidence>
<dbReference type="GO" id="GO:0009986">
    <property type="term" value="C:cell surface"/>
    <property type="evidence" value="ECO:0007669"/>
    <property type="project" value="TreeGrafter"/>
</dbReference>
<keyword evidence="2" id="KW-0812">Transmembrane</keyword>
<feature type="transmembrane region" description="Helical" evidence="2">
    <location>
        <begin position="315"/>
        <end position="336"/>
    </location>
</feature>
<dbReference type="GO" id="GO:0031505">
    <property type="term" value="P:fungal-type cell wall organization"/>
    <property type="evidence" value="ECO:0007669"/>
    <property type="project" value="TreeGrafter"/>
</dbReference>
<reference evidence="3" key="1">
    <citation type="submission" date="2013-11" db="EMBL/GenBank/DDBJ databases">
        <title>Genome sequence of the fusiform rust pathogen reveals effectors for host alternation and coevolution with pine.</title>
        <authorList>
            <consortium name="DOE Joint Genome Institute"/>
            <person name="Smith K."/>
            <person name="Pendleton A."/>
            <person name="Kubisiak T."/>
            <person name="Anderson C."/>
            <person name="Salamov A."/>
            <person name="Aerts A."/>
            <person name="Riley R."/>
            <person name="Clum A."/>
            <person name="Lindquist E."/>
            <person name="Ence D."/>
            <person name="Campbell M."/>
            <person name="Kronenberg Z."/>
            <person name="Feau N."/>
            <person name="Dhillon B."/>
            <person name="Hamelin R."/>
            <person name="Burleigh J."/>
            <person name="Smith J."/>
            <person name="Yandell M."/>
            <person name="Nelson C."/>
            <person name="Grigoriev I."/>
            <person name="Davis J."/>
        </authorList>
    </citation>
    <scope>NUCLEOTIDE SEQUENCE</scope>
    <source>
        <strain evidence="3">G11</strain>
    </source>
</reference>
<feature type="compositionally biased region" description="Basic and acidic residues" evidence="1">
    <location>
        <begin position="483"/>
        <end position="494"/>
    </location>
</feature>
<evidence type="ECO:0000256" key="1">
    <source>
        <dbReference type="SAM" id="MobiDB-lite"/>
    </source>
</evidence>
<dbReference type="InterPro" id="IPR039295">
    <property type="entry name" value="MSB2"/>
</dbReference>
<keyword evidence="2" id="KW-0472">Membrane</keyword>
<dbReference type="GO" id="GO:0006972">
    <property type="term" value="P:hyperosmotic response"/>
    <property type="evidence" value="ECO:0007669"/>
    <property type="project" value="TreeGrafter"/>
</dbReference>
<dbReference type="GO" id="GO:0005886">
    <property type="term" value="C:plasma membrane"/>
    <property type="evidence" value="ECO:0007669"/>
    <property type="project" value="InterPro"/>
</dbReference>
<dbReference type="Proteomes" id="UP000886653">
    <property type="component" value="Unassembled WGS sequence"/>
</dbReference>